<evidence type="ECO:0008006" key="4">
    <source>
        <dbReference type="Google" id="ProtNLM"/>
    </source>
</evidence>
<evidence type="ECO:0000313" key="2">
    <source>
        <dbReference type="EMBL" id="KAK4184359.1"/>
    </source>
</evidence>
<reference evidence="2" key="2">
    <citation type="submission" date="2023-05" db="EMBL/GenBank/DDBJ databases">
        <authorList>
            <consortium name="Lawrence Berkeley National Laboratory"/>
            <person name="Steindorff A."/>
            <person name="Hensen N."/>
            <person name="Bonometti L."/>
            <person name="Westerberg I."/>
            <person name="Brannstrom I.O."/>
            <person name="Guillou S."/>
            <person name="Cros-Aarteil S."/>
            <person name="Calhoun S."/>
            <person name="Haridas S."/>
            <person name="Kuo A."/>
            <person name="Mondo S."/>
            <person name="Pangilinan J."/>
            <person name="Riley R."/>
            <person name="Labutti K."/>
            <person name="Andreopoulos B."/>
            <person name="Lipzen A."/>
            <person name="Chen C."/>
            <person name="Yanf M."/>
            <person name="Daum C."/>
            <person name="Ng V."/>
            <person name="Clum A."/>
            <person name="Ohm R."/>
            <person name="Martin F."/>
            <person name="Silar P."/>
            <person name="Natvig D."/>
            <person name="Lalanne C."/>
            <person name="Gautier V."/>
            <person name="Ament-Velasquez S.L."/>
            <person name="Kruys A."/>
            <person name="Hutchinson M.I."/>
            <person name="Powell A.J."/>
            <person name="Barry K."/>
            <person name="Miller A.N."/>
            <person name="Grigoriev I.V."/>
            <person name="Debuchy R."/>
            <person name="Gladieux P."/>
            <person name="Thoren M.H."/>
            <person name="Johannesson H."/>
        </authorList>
    </citation>
    <scope>NUCLEOTIDE SEQUENCE</scope>
    <source>
        <strain evidence="2">PSN309</strain>
    </source>
</reference>
<evidence type="ECO:0000313" key="3">
    <source>
        <dbReference type="Proteomes" id="UP001302126"/>
    </source>
</evidence>
<dbReference type="Proteomes" id="UP001302126">
    <property type="component" value="Unassembled WGS sequence"/>
</dbReference>
<feature type="compositionally biased region" description="Basic and acidic residues" evidence="1">
    <location>
        <begin position="63"/>
        <end position="84"/>
    </location>
</feature>
<feature type="compositionally biased region" description="Acidic residues" evidence="1">
    <location>
        <begin position="48"/>
        <end position="62"/>
    </location>
</feature>
<evidence type="ECO:0000256" key="1">
    <source>
        <dbReference type="SAM" id="MobiDB-lite"/>
    </source>
</evidence>
<keyword evidence="3" id="KW-1185">Reference proteome</keyword>
<name>A0AAN7AF63_9PEZI</name>
<organism evidence="2 3">
    <name type="scientific">Podospora australis</name>
    <dbReference type="NCBI Taxonomy" id="1536484"/>
    <lineage>
        <taxon>Eukaryota</taxon>
        <taxon>Fungi</taxon>
        <taxon>Dikarya</taxon>
        <taxon>Ascomycota</taxon>
        <taxon>Pezizomycotina</taxon>
        <taxon>Sordariomycetes</taxon>
        <taxon>Sordariomycetidae</taxon>
        <taxon>Sordariales</taxon>
        <taxon>Podosporaceae</taxon>
        <taxon>Podospora</taxon>
    </lineage>
</organism>
<dbReference type="EMBL" id="MU864492">
    <property type="protein sequence ID" value="KAK4184359.1"/>
    <property type="molecule type" value="Genomic_DNA"/>
</dbReference>
<reference evidence="2" key="1">
    <citation type="journal article" date="2023" name="Mol. Phylogenet. Evol.">
        <title>Genome-scale phylogeny and comparative genomics of the fungal order Sordariales.</title>
        <authorList>
            <person name="Hensen N."/>
            <person name="Bonometti L."/>
            <person name="Westerberg I."/>
            <person name="Brannstrom I.O."/>
            <person name="Guillou S."/>
            <person name="Cros-Aarteil S."/>
            <person name="Calhoun S."/>
            <person name="Haridas S."/>
            <person name="Kuo A."/>
            <person name="Mondo S."/>
            <person name="Pangilinan J."/>
            <person name="Riley R."/>
            <person name="LaButti K."/>
            <person name="Andreopoulos B."/>
            <person name="Lipzen A."/>
            <person name="Chen C."/>
            <person name="Yan M."/>
            <person name="Daum C."/>
            <person name="Ng V."/>
            <person name="Clum A."/>
            <person name="Steindorff A."/>
            <person name="Ohm R.A."/>
            <person name="Martin F."/>
            <person name="Silar P."/>
            <person name="Natvig D.O."/>
            <person name="Lalanne C."/>
            <person name="Gautier V."/>
            <person name="Ament-Velasquez S.L."/>
            <person name="Kruys A."/>
            <person name="Hutchinson M.I."/>
            <person name="Powell A.J."/>
            <person name="Barry K."/>
            <person name="Miller A.N."/>
            <person name="Grigoriev I.V."/>
            <person name="Debuchy R."/>
            <person name="Gladieux P."/>
            <person name="Hiltunen Thoren M."/>
            <person name="Johannesson H."/>
        </authorList>
    </citation>
    <scope>NUCLEOTIDE SEQUENCE</scope>
    <source>
        <strain evidence="2">PSN309</strain>
    </source>
</reference>
<accession>A0AAN7AF63</accession>
<protein>
    <recommendedName>
        <fullName evidence="4">Histone chaperone domain-containing protein</fullName>
    </recommendedName>
</protein>
<proteinExistence type="predicted"/>
<gene>
    <name evidence="2" type="ORF">QBC35DRAFT_525564</name>
</gene>
<sequence length="107" mass="11778">MPTENNVGPAFSDTKASSPLPRDAPEGIVDDPSYKTGKNDEASVPVVDDTEPLPEAYQDGEADSDKQLERDEKEALDQDNVIKERTRHAKPTGTYQEPSDEQMGLME</sequence>
<dbReference type="AlphaFoldDB" id="A0AAN7AF63"/>
<comment type="caution">
    <text evidence="2">The sequence shown here is derived from an EMBL/GenBank/DDBJ whole genome shotgun (WGS) entry which is preliminary data.</text>
</comment>
<feature type="region of interest" description="Disordered" evidence="1">
    <location>
        <begin position="1"/>
        <end position="107"/>
    </location>
</feature>